<comment type="caution">
    <text evidence="2">The sequence shown here is derived from an EMBL/GenBank/DDBJ whole genome shotgun (WGS) entry which is preliminary data.</text>
</comment>
<dbReference type="EMBL" id="BNCQ01000016">
    <property type="protein sequence ID" value="GIM04653.1"/>
    <property type="molecule type" value="Genomic_DNA"/>
</dbReference>
<evidence type="ECO:0000256" key="1">
    <source>
        <dbReference type="SAM" id="MobiDB-lite"/>
    </source>
</evidence>
<dbReference type="PANTHER" id="PTHR21228">
    <property type="entry name" value="FAST LEU-RICH DOMAIN-CONTAINING"/>
    <property type="match status" value="1"/>
</dbReference>
<feature type="compositionally biased region" description="Polar residues" evidence="1">
    <location>
        <begin position="309"/>
        <end position="320"/>
    </location>
</feature>
<accession>A0A8J4FM12</accession>
<evidence type="ECO:0000313" key="3">
    <source>
        <dbReference type="EMBL" id="GIM04653.1"/>
    </source>
</evidence>
<dbReference type="GO" id="GO:1901259">
    <property type="term" value="P:chloroplast rRNA processing"/>
    <property type="evidence" value="ECO:0007669"/>
    <property type="project" value="TreeGrafter"/>
</dbReference>
<dbReference type="GO" id="GO:0005759">
    <property type="term" value="C:mitochondrial matrix"/>
    <property type="evidence" value="ECO:0007669"/>
    <property type="project" value="TreeGrafter"/>
</dbReference>
<dbReference type="GO" id="GO:0044528">
    <property type="term" value="P:regulation of mitochondrial mRNA stability"/>
    <property type="evidence" value="ECO:0007669"/>
    <property type="project" value="TreeGrafter"/>
</dbReference>
<dbReference type="GO" id="GO:0000963">
    <property type="term" value="P:mitochondrial RNA processing"/>
    <property type="evidence" value="ECO:0007669"/>
    <property type="project" value="TreeGrafter"/>
</dbReference>
<dbReference type="OrthoDB" id="536711at2759"/>
<dbReference type="Proteomes" id="UP000747110">
    <property type="component" value="Unassembled WGS sequence"/>
</dbReference>
<sequence length="1007" mass="106986">MACDFRPMRSGCSSICENSHGPGRILSPVLPGCTSSRQLHTSLRAVKVRKGGTVTLHPAGDQPTTRPTEHAWASQLPVSIAQPVTRNSGHSRFLLSNIMGAQSWTELETLTHKHSASFSHVHVSALVCRLPKLVEPAQLSTPEKSHFSRFLREVSDIVAVRLSTFDPRAIANVLWGVSKLGYSPAPPMLNKFLFEAYVRMYEFNAQELANLAWALATLAGLGNRPVPVWLLKYTQAALPRVSGLKPSELAHMAWALSRLFPPAAATAAAESPLPPVGVPSSHGSSRIELPSGAQTAADRSSHAAEEDTSSGQPSAPSTSTIASLCSGAGISISSGTDTRKTPGHASPTKAANSVVGDGAAAALRDLVIALVSQTIALLPDFRCGELVMTVMALQTLDPSTGLQLLRPALPRLLRAPLGSLSPQDLTNIWQVLGKCADESTMGVDLPYSKSGSSMAATGTGTGGDRRPAGKAPAAAAAAAAAAVASGEEQQRELIVASFPRPAAARLPPGAGKDRAQLGRHHLHELLDVTALALQGFTAQGLCLILWSWARLRVQPSDSVVQVLFQRFCHVLPTQATFQCTAISLWAAAHLGLQPPTAAMELFASCARLQAPACKAGELLALLWGLQRLRYHPSKALLDSFNARLANLASHLSPDGLQVVLHAYAVFGAFAPCSVRDRALGFATSAAKEVLAAATADACSSAEPLSQPTEPLAPAEATVDSVAVPSCRAPGVAGPMLGSPPSSSLLKRPPGVTVRYFATLAGICPGVQTADSRRRRVSAMQLQVLRWRLEASGEMRRALRATIEGAMQGRLQELEVSALCTLLATLVRLHLKPRAAFLREVHEQVSARVWTGALTHWQAAWLLASLGRLHSRPPVEVLAQLLGDLGPYLSEMTDLQLLSVVEALARLRFRPSVTWMRGYLAECMTRMDRWPAASLGVFLRSLAALGLRLTGSPCQQLQVVVYRRKKKTLGTTEQAANAGGVRLGGPKAEEDLKRSLCLVCSELSGCNI</sequence>
<dbReference type="EMBL" id="BNCP01000019">
    <property type="protein sequence ID" value="GIL80693.1"/>
    <property type="molecule type" value="Genomic_DNA"/>
</dbReference>
<proteinExistence type="predicted"/>
<evidence type="ECO:0008006" key="5">
    <source>
        <dbReference type="Google" id="ProtNLM"/>
    </source>
</evidence>
<dbReference type="AlphaFoldDB" id="A0A8J4FM12"/>
<evidence type="ECO:0000313" key="4">
    <source>
        <dbReference type="Proteomes" id="UP000747110"/>
    </source>
</evidence>
<dbReference type="GO" id="GO:0003723">
    <property type="term" value="F:RNA binding"/>
    <property type="evidence" value="ECO:0007669"/>
    <property type="project" value="TreeGrafter"/>
</dbReference>
<dbReference type="PANTHER" id="PTHR21228:SF40">
    <property type="entry name" value="LD45607P"/>
    <property type="match status" value="1"/>
</dbReference>
<dbReference type="GO" id="GO:0009507">
    <property type="term" value="C:chloroplast"/>
    <property type="evidence" value="ECO:0007669"/>
    <property type="project" value="GOC"/>
</dbReference>
<feature type="region of interest" description="Disordered" evidence="1">
    <location>
        <begin position="270"/>
        <end position="320"/>
    </location>
</feature>
<dbReference type="GO" id="GO:0035770">
    <property type="term" value="C:ribonucleoprotein granule"/>
    <property type="evidence" value="ECO:0007669"/>
    <property type="project" value="TreeGrafter"/>
</dbReference>
<reference evidence="2" key="1">
    <citation type="journal article" date="2021" name="Proc. Natl. Acad. Sci. U.S.A.">
        <title>Three genomes in the algal genus Volvox reveal the fate of a haploid sex-determining region after a transition to homothallism.</title>
        <authorList>
            <person name="Yamamoto K."/>
            <person name="Hamaji T."/>
            <person name="Kawai-Toyooka H."/>
            <person name="Matsuzaki R."/>
            <person name="Takahashi F."/>
            <person name="Nishimura Y."/>
            <person name="Kawachi M."/>
            <person name="Noguchi H."/>
            <person name="Minakuchi Y."/>
            <person name="Umen J.G."/>
            <person name="Toyoda A."/>
            <person name="Nozaki H."/>
        </authorList>
    </citation>
    <scope>NUCLEOTIDE SEQUENCE</scope>
    <source>
        <strain evidence="3">NIES-3785</strain>
        <strain evidence="2">NIES-3786</strain>
    </source>
</reference>
<protein>
    <recommendedName>
        <fullName evidence="5">FAST kinase leucine-rich domain-containing protein</fullName>
    </recommendedName>
</protein>
<keyword evidence="4" id="KW-1185">Reference proteome</keyword>
<evidence type="ECO:0000313" key="2">
    <source>
        <dbReference type="EMBL" id="GIL80693.1"/>
    </source>
</evidence>
<dbReference type="InterPro" id="IPR050870">
    <property type="entry name" value="FAST_kinase"/>
</dbReference>
<dbReference type="Proteomes" id="UP000722791">
    <property type="component" value="Unassembled WGS sequence"/>
</dbReference>
<organism evidence="2 4">
    <name type="scientific">Volvox reticuliferus</name>
    <dbReference type="NCBI Taxonomy" id="1737510"/>
    <lineage>
        <taxon>Eukaryota</taxon>
        <taxon>Viridiplantae</taxon>
        <taxon>Chlorophyta</taxon>
        <taxon>core chlorophytes</taxon>
        <taxon>Chlorophyceae</taxon>
        <taxon>CS clade</taxon>
        <taxon>Chlamydomonadales</taxon>
        <taxon>Volvocaceae</taxon>
        <taxon>Volvox</taxon>
    </lineage>
</organism>
<gene>
    <name evidence="2" type="ORF">Vretifemale_10006</name>
    <name evidence="3" type="ORF">Vretimale_9271</name>
</gene>
<name>A0A8J4FM12_9CHLO</name>